<dbReference type="EMBL" id="LR134418">
    <property type="protein sequence ID" value="VEH84827.1"/>
    <property type="molecule type" value="Genomic_DNA"/>
</dbReference>
<dbReference type="Proteomes" id="UP000054859">
    <property type="component" value="Unassembled WGS sequence"/>
</dbReference>
<dbReference type="KEGG" id="ladl:NCTC12735_00447"/>
<dbReference type="EMBL" id="LNKA01000001">
    <property type="protein sequence ID" value="KTC65351.1"/>
    <property type="molecule type" value="Genomic_DNA"/>
</dbReference>
<accession>A0A0W0R2P1</accession>
<evidence type="ECO:0008006" key="6">
    <source>
        <dbReference type="Google" id="ProtNLM"/>
    </source>
</evidence>
<proteinExistence type="predicted"/>
<dbReference type="OrthoDB" id="7064947at2"/>
<sequence>MSFVLTIFSAVIIFILSQFILRLILEPVIELKKNIGLISYTLLYFHSKLTNAAADNKISNEIKICSSKLLAAYSSIPFYSYLHKILYLPPYKDLLEASRNLNLIHAYMLEGHKEYMKSCNLKKPIHFPIEISKAMDKIGELLSITTTYQEKASA</sequence>
<dbReference type="STRING" id="45056.Lade_0009"/>
<keyword evidence="1" id="KW-0812">Transmembrane</keyword>
<keyword evidence="4" id="KW-1185">Reference proteome</keyword>
<gene>
    <name evidence="2" type="ORF">Lade_0009</name>
    <name evidence="3" type="ORF">NCTC12735_00447</name>
</gene>
<geneLocation type="plasmid" evidence="3 5">
    <name>9</name>
</geneLocation>
<keyword evidence="3" id="KW-0614">Plasmid</keyword>
<dbReference type="RefSeq" id="WP_058461123.1">
    <property type="nucleotide sequence ID" value="NZ_CAAAHS010000003.1"/>
</dbReference>
<dbReference type="PATRIC" id="fig|45056.6.peg.9"/>
<feature type="transmembrane region" description="Helical" evidence="1">
    <location>
        <begin position="6"/>
        <end position="25"/>
    </location>
</feature>
<name>A0A0W0R2P1_9GAMM</name>
<reference evidence="3 5" key="2">
    <citation type="submission" date="2018-12" db="EMBL/GenBank/DDBJ databases">
        <authorList>
            <consortium name="Pathogen Informatics"/>
        </authorList>
    </citation>
    <scope>NUCLEOTIDE SEQUENCE [LARGE SCALE GENOMIC DNA]</scope>
    <source>
        <strain evidence="3 5">NCTC12735</strain>
        <plasmid evidence="5">9</plasmid>
    </source>
</reference>
<organism evidence="2 4">
    <name type="scientific">Legionella adelaidensis</name>
    <dbReference type="NCBI Taxonomy" id="45056"/>
    <lineage>
        <taxon>Bacteria</taxon>
        <taxon>Pseudomonadati</taxon>
        <taxon>Pseudomonadota</taxon>
        <taxon>Gammaproteobacteria</taxon>
        <taxon>Legionellales</taxon>
        <taxon>Legionellaceae</taxon>
        <taxon>Legionella</taxon>
    </lineage>
</organism>
<reference evidence="2 4" key="1">
    <citation type="submission" date="2015-11" db="EMBL/GenBank/DDBJ databases">
        <title>Identification of large and diverse effector repertoires of 38 Legionella species.</title>
        <authorList>
            <person name="Burstein D."/>
            <person name="Amaro F."/>
            <person name="Zusman T."/>
            <person name="Lifshitz Z."/>
            <person name="Cohen O."/>
            <person name="Gilbert J.A."/>
            <person name="Pupko T."/>
            <person name="Shuman H.A."/>
            <person name="Segal G."/>
        </authorList>
    </citation>
    <scope>NUCLEOTIDE SEQUENCE [LARGE SCALE GENOMIC DNA]</scope>
    <source>
        <strain evidence="2 4">1762-AUS-E</strain>
    </source>
</reference>
<evidence type="ECO:0000313" key="3">
    <source>
        <dbReference type="EMBL" id="VEH84827.1"/>
    </source>
</evidence>
<evidence type="ECO:0000313" key="2">
    <source>
        <dbReference type="EMBL" id="KTC65351.1"/>
    </source>
</evidence>
<keyword evidence="1" id="KW-0472">Membrane</keyword>
<evidence type="ECO:0000256" key="1">
    <source>
        <dbReference type="SAM" id="Phobius"/>
    </source>
</evidence>
<dbReference type="AlphaFoldDB" id="A0A0W0R2P1"/>
<evidence type="ECO:0000313" key="4">
    <source>
        <dbReference type="Proteomes" id="UP000054859"/>
    </source>
</evidence>
<dbReference type="Proteomes" id="UP000281170">
    <property type="component" value="Plasmid 9"/>
</dbReference>
<evidence type="ECO:0000313" key="5">
    <source>
        <dbReference type="Proteomes" id="UP000281170"/>
    </source>
</evidence>
<protein>
    <recommendedName>
        <fullName evidence="6">Transmembrane protein</fullName>
    </recommendedName>
</protein>
<keyword evidence="1" id="KW-1133">Transmembrane helix</keyword>